<reference evidence="1" key="1">
    <citation type="submission" date="2017-10" db="EMBL/GenBank/DDBJ databases">
        <title>Genome sequence of cellulolytic Lachnospiraceae bacterium XHS1971 isolated from hotspring sediment.</title>
        <authorList>
            <person name="Vasudevan G."/>
            <person name="Joshi A.J."/>
            <person name="Hivarkar S."/>
            <person name="Lanjekar V.B."/>
            <person name="Dhakephalkar P.K."/>
            <person name="Dagar S."/>
        </authorList>
    </citation>
    <scope>NUCLEOTIDE SEQUENCE</scope>
    <source>
        <strain evidence="1">XHS1971</strain>
    </source>
</reference>
<protein>
    <submittedName>
        <fullName evidence="1">Uncharacterized protein</fullName>
    </submittedName>
</protein>
<keyword evidence="2" id="KW-1185">Reference proteome</keyword>
<evidence type="ECO:0000313" key="2">
    <source>
        <dbReference type="Proteomes" id="UP000224460"/>
    </source>
</evidence>
<gene>
    <name evidence="1" type="ORF">CS063_11715</name>
</gene>
<dbReference type="EMBL" id="PEDL01000013">
    <property type="protein sequence ID" value="PHV70137.1"/>
    <property type="molecule type" value="Genomic_DNA"/>
</dbReference>
<name>A0AC61DAS6_9FIRM</name>
<evidence type="ECO:0000313" key="1">
    <source>
        <dbReference type="EMBL" id="PHV70137.1"/>
    </source>
</evidence>
<dbReference type="Proteomes" id="UP000224460">
    <property type="component" value="Unassembled WGS sequence"/>
</dbReference>
<accession>A0AC61DAS6</accession>
<comment type="caution">
    <text evidence="1">The sequence shown here is derived from an EMBL/GenBank/DDBJ whole genome shotgun (WGS) entry which is preliminary data.</text>
</comment>
<organism evidence="1 2">
    <name type="scientific">Sporanaerobium hydrogeniformans</name>
    <dbReference type="NCBI Taxonomy" id="3072179"/>
    <lineage>
        <taxon>Bacteria</taxon>
        <taxon>Bacillati</taxon>
        <taxon>Bacillota</taxon>
        <taxon>Clostridia</taxon>
        <taxon>Lachnospirales</taxon>
        <taxon>Lachnospiraceae</taxon>
        <taxon>Sporanaerobium</taxon>
    </lineage>
</organism>
<sequence length="160" mass="18502">MKETRLFARSSVSNLVMHRISLFKEKSMQDVTIKVFDKQIYESHSDTNETKFKGQLTYKGSSVYITFKDTQTGVTTFIKAKKGIVSVKRMGSLQGNLEFNREMPHRTLYFTPYGEMEIQIITHSCQVEAKEKGIKIALDYQIRMQGKKISDNIYIIEANQ</sequence>
<proteinExistence type="predicted"/>